<evidence type="ECO:0000313" key="3">
    <source>
        <dbReference type="Proteomes" id="UP000652761"/>
    </source>
</evidence>
<dbReference type="OrthoDB" id="60843at2759"/>
<dbReference type="GO" id="GO:0046872">
    <property type="term" value="F:metal ion binding"/>
    <property type="evidence" value="ECO:0007669"/>
    <property type="project" value="UniProtKB-UniRule"/>
</dbReference>
<accession>A0A843ULD8</accession>
<dbReference type="Proteomes" id="UP000652761">
    <property type="component" value="Unassembled WGS sequence"/>
</dbReference>
<dbReference type="PANTHER" id="PTHR12320">
    <property type="entry name" value="PROTEIN PHOSPHATASE 2C"/>
    <property type="match status" value="1"/>
</dbReference>
<keyword evidence="1" id="KW-0479">Metal-binding</keyword>
<keyword evidence="1" id="KW-0904">Protein phosphatase</keyword>
<comment type="cofactor">
    <cofactor evidence="1">
        <name>Mn(2+)</name>
        <dbReference type="ChEBI" id="CHEBI:29035"/>
    </cofactor>
</comment>
<evidence type="ECO:0000313" key="2">
    <source>
        <dbReference type="EMBL" id="MQL83006.1"/>
    </source>
</evidence>
<dbReference type="SUPFAM" id="SSF81606">
    <property type="entry name" value="PP2C-like"/>
    <property type="match status" value="1"/>
</dbReference>
<keyword evidence="3" id="KW-1185">Reference proteome</keyword>
<gene>
    <name evidence="2" type="ORF">Taro_015489</name>
</gene>
<dbReference type="GO" id="GO:0004722">
    <property type="term" value="F:protein serine/threonine phosphatase activity"/>
    <property type="evidence" value="ECO:0007669"/>
    <property type="project" value="UniProtKB-EC"/>
</dbReference>
<comment type="catalytic activity">
    <reaction evidence="1">
        <text>O-phospho-L-threonyl-[protein] + H2O = L-threonyl-[protein] + phosphate</text>
        <dbReference type="Rhea" id="RHEA:47004"/>
        <dbReference type="Rhea" id="RHEA-COMP:11060"/>
        <dbReference type="Rhea" id="RHEA-COMP:11605"/>
        <dbReference type="ChEBI" id="CHEBI:15377"/>
        <dbReference type="ChEBI" id="CHEBI:30013"/>
        <dbReference type="ChEBI" id="CHEBI:43474"/>
        <dbReference type="ChEBI" id="CHEBI:61977"/>
        <dbReference type="EC" id="3.1.3.16"/>
    </reaction>
</comment>
<dbReference type="EMBL" id="NMUH01000667">
    <property type="protein sequence ID" value="MQL83006.1"/>
    <property type="molecule type" value="Genomic_DNA"/>
</dbReference>
<keyword evidence="1" id="KW-0378">Hydrolase</keyword>
<dbReference type="InterPro" id="IPR036457">
    <property type="entry name" value="PPM-type-like_dom_sf"/>
</dbReference>
<dbReference type="Gene3D" id="3.60.40.10">
    <property type="entry name" value="PPM-type phosphatase domain"/>
    <property type="match status" value="1"/>
</dbReference>
<protein>
    <recommendedName>
        <fullName evidence="1">Protein phosphatase</fullName>
        <ecNumber evidence="1">3.1.3.16</ecNumber>
    </recommendedName>
</protein>
<comment type="catalytic activity">
    <reaction evidence="1">
        <text>O-phospho-L-seryl-[protein] + H2O = L-seryl-[protein] + phosphate</text>
        <dbReference type="Rhea" id="RHEA:20629"/>
        <dbReference type="Rhea" id="RHEA-COMP:9863"/>
        <dbReference type="Rhea" id="RHEA-COMP:11604"/>
        <dbReference type="ChEBI" id="CHEBI:15377"/>
        <dbReference type="ChEBI" id="CHEBI:29999"/>
        <dbReference type="ChEBI" id="CHEBI:43474"/>
        <dbReference type="ChEBI" id="CHEBI:83421"/>
        <dbReference type="EC" id="3.1.3.16"/>
    </reaction>
</comment>
<dbReference type="InterPro" id="IPR039123">
    <property type="entry name" value="PPTC7"/>
</dbReference>
<organism evidence="2 3">
    <name type="scientific">Colocasia esculenta</name>
    <name type="common">Wild taro</name>
    <name type="synonym">Arum esculentum</name>
    <dbReference type="NCBI Taxonomy" id="4460"/>
    <lineage>
        <taxon>Eukaryota</taxon>
        <taxon>Viridiplantae</taxon>
        <taxon>Streptophyta</taxon>
        <taxon>Embryophyta</taxon>
        <taxon>Tracheophyta</taxon>
        <taxon>Spermatophyta</taxon>
        <taxon>Magnoliopsida</taxon>
        <taxon>Liliopsida</taxon>
        <taxon>Araceae</taxon>
        <taxon>Aroideae</taxon>
        <taxon>Colocasieae</taxon>
        <taxon>Colocasia</taxon>
    </lineage>
</organism>
<comment type="similarity">
    <text evidence="1">Belongs to the PP2C family.</text>
</comment>
<comment type="cofactor">
    <cofactor evidence="1">
        <name>Mg(2+)</name>
        <dbReference type="ChEBI" id="CHEBI:18420"/>
    </cofactor>
</comment>
<keyword evidence="1" id="KW-0460">Magnesium</keyword>
<reference evidence="2" key="1">
    <citation type="submission" date="2017-07" db="EMBL/GenBank/DDBJ databases">
        <title>Taro Niue Genome Assembly and Annotation.</title>
        <authorList>
            <person name="Atibalentja N."/>
            <person name="Keating K."/>
            <person name="Fields C.J."/>
        </authorList>
    </citation>
    <scope>NUCLEOTIDE SEQUENCE</scope>
    <source>
        <strain evidence="2">Niue_2</strain>
        <tissue evidence="2">Leaf</tissue>
    </source>
</reference>
<proteinExistence type="inferred from homology"/>
<comment type="caution">
    <text evidence="2">The sequence shown here is derived from an EMBL/GenBank/DDBJ whole genome shotgun (WGS) entry which is preliminary data.</text>
</comment>
<dbReference type="AlphaFoldDB" id="A0A843ULD8"/>
<evidence type="ECO:0000256" key="1">
    <source>
        <dbReference type="RuleBase" id="RU366020"/>
    </source>
</evidence>
<dbReference type="PANTHER" id="PTHR12320:SF1">
    <property type="entry name" value="PROTEIN PHOSPHATASE PTC7 HOMOLOG"/>
    <property type="match status" value="1"/>
</dbReference>
<keyword evidence="1" id="KW-0464">Manganese</keyword>
<sequence length="95" mass="10301">MTVKGTSTACIAVIDGQLLCAINIGDRGFLLVRGDKWTRVTHQHALAGSSSIIVASTDGLFDSLFDEEILDLLVEAKVDGHEVPPRTWLMLGFVF</sequence>
<name>A0A843ULD8_COLES</name>
<dbReference type="EC" id="3.1.3.16" evidence="1"/>